<protein>
    <submittedName>
        <fullName evidence="3">Uncharacterized protein</fullName>
    </submittedName>
</protein>
<name>A0A518BMM6_9BACT</name>
<accession>A0A518BMM6</accession>
<proteinExistence type="predicted"/>
<dbReference type="AlphaFoldDB" id="A0A518BMM6"/>
<keyword evidence="4" id="KW-1185">Reference proteome</keyword>
<keyword evidence="2" id="KW-0472">Membrane</keyword>
<sequence>MRAEAPEGDRIVANLFETDLLAPPAALPGDVDATGDGRRADLERGFFGRLIGGTARLAAHCAPLFVGGCLFAHIAWYGLRPALAERERLAGAAVEVHQRQADLSGEFATLERRRAALDDSFYRERLRRADRKARAAQTDSLADAGLTTGVEISAAERSNGALSNGALSNGAASQRAGMSTVPLRGDASTALPGGGAATDGASRRRSLVR</sequence>
<dbReference type="KEGG" id="pbap:Pla133_33200"/>
<evidence type="ECO:0000313" key="4">
    <source>
        <dbReference type="Proteomes" id="UP000316921"/>
    </source>
</evidence>
<feature type="transmembrane region" description="Helical" evidence="2">
    <location>
        <begin position="57"/>
        <end position="79"/>
    </location>
</feature>
<dbReference type="EMBL" id="CP036287">
    <property type="protein sequence ID" value="QDU68225.1"/>
    <property type="molecule type" value="Genomic_DNA"/>
</dbReference>
<dbReference type="Proteomes" id="UP000316921">
    <property type="component" value="Chromosome"/>
</dbReference>
<evidence type="ECO:0000256" key="2">
    <source>
        <dbReference type="SAM" id="Phobius"/>
    </source>
</evidence>
<keyword evidence="2" id="KW-0812">Transmembrane</keyword>
<evidence type="ECO:0000256" key="1">
    <source>
        <dbReference type="SAM" id="MobiDB-lite"/>
    </source>
</evidence>
<organism evidence="3 4">
    <name type="scientific">Engelhardtia mirabilis</name>
    <dbReference type="NCBI Taxonomy" id="2528011"/>
    <lineage>
        <taxon>Bacteria</taxon>
        <taxon>Pseudomonadati</taxon>
        <taxon>Planctomycetota</taxon>
        <taxon>Planctomycetia</taxon>
        <taxon>Planctomycetia incertae sedis</taxon>
        <taxon>Engelhardtia</taxon>
    </lineage>
</organism>
<evidence type="ECO:0000313" key="3">
    <source>
        <dbReference type="EMBL" id="QDU68225.1"/>
    </source>
</evidence>
<keyword evidence="2" id="KW-1133">Transmembrane helix</keyword>
<gene>
    <name evidence="3" type="ORF">Pla133_33200</name>
</gene>
<feature type="region of interest" description="Disordered" evidence="1">
    <location>
        <begin position="177"/>
        <end position="209"/>
    </location>
</feature>
<reference evidence="3 4" key="1">
    <citation type="submission" date="2019-02" db="EMBL/GenBank/DDBJ databases">
        <title>Deep-cultivation of Planctomycetes and their phenomic and genomic characterization uncovers novel biology.</title>
        <authorList>
            <person name="Wiegand S."/>
            <person name="Jogler M."/>
            <person name="Boedeker C."/>
            <person name="Pinto D."/>
            <person name="Vollmers J."/>
            <person name="Rivas-Marin E."/>
            <person name="Kohn T."/>
            <person name="Peeters S.H."/>
            <person name="Heuer A."/>
            <person name="Rast P."/>
            <person name="Oberbeckmann S."/>
            <person name="Bunk B."/>
            <person name="Jeske O."/>
            <person name="Meyerdierks A."/>
            <person name="Storesund J.E."/>
            <person name="Kallscheuer N."/>
            <person name="Luecker S."/>
            <person name="Lage O.M."/>
            <person name="Pohl T."/>
            <person name="Merkel B.J."/>
            <person name="Hornburger P."/>
            <person name="Mueller R.-W."/>
            <person name="Bruemmer F."/>
            <person name="Labrenz M."/>
            <person name="Spormann A.M."/>
            <person name="Op den Camp H."/>
            <person name="Overmann J."/>
            <person name="Amann R."/>
            <person name="Jetten M.S.M."/>
            <person name="Mascher T."/>
            <person name="Medema M.H."/>
            <person name="Devos D.P."/>
            <person name="Kaster A.-K."/>
            <person name="Ovreas L."/>
            <person name="Rohde M."/>
            <person name="Galperin M.Y."/>
            <person name="Jogler C."/>
        </authorList>
    </citation>
    <scope>NUCLEOTIDE SEQUENCE [LARGE SCALE GENOMIC DNA]</scope>
    <source>
        <strain evidence="3 4">Pla133</strain>
    </source>
</reference>